<organism evidence="1 2">
    <name type="scientific">Saccharopolyspora phatthalungensis</name>
    <dbReference type="NCBI Taxonomy" id="664693"/>
    <lineage>
        <taxon>Bacteria</taxon>
        <taxon>Bacillati</taxon>
        <taxon>Actinomycetota</taxon>
        <taxon>Actinomycetes</taxon>
        <taxon>Pseudonocardiales</taxon>
        <taxon>Pseudonocardiaceae</taxon>
        <taxon>Saccharopolyspora</taxon>
    </lineage>
</organism>
<name>A0A840Q259_9PSEU</name>
<dbReference type="RefSeq" id="WP_184722833.1">
    <property type="nucleotide sequence ID" value="NZ_JACHIW010000001.1"/>
</dbReference>
<dbReference type="EMBL" id="JACHIW010000001">
    <property type="protein sequence ID" value="MBB5152858.1"/>
    <property type="molecule type" value="Genomic_DNA"/>
</dbReference>
<accession>A0A840Q259</accession>
<evidence type="ECO:0000313" key="1">
    <source>
        <dbReference type="EMBL" id="MBB5152858.1"/>
    </source>
</evidence>
<gene>
    <name evidence="1" type="ORF">BJ970_000392</name>
</gene>
<sequence>MTGVGAETGLPPAEHDMVGVGVFRDLEHRIFAGARPIAVRGRVAYWSACNSPAFPSNGESFSARTLTKCQDCARAHPADAQRLPLPAPSAVANRGFGKLTGQLSTVEGIAS</sequence>
<reference evidence="1 2" key="1">
    <citation type="submission" date="2020-08" db="EMBL/GenBank/DDBJ databases">
        <title>Sequencing the genomes of 1000 actinobacteria strains.</title>
        <authorList>
            <person name="Klenk H.-P."/>
        </authorList>
    </citation>
    <scope>NUCLEOTIDE SEQUENCE [LARGE SCALE GENOMIC DNA]</scope>
    <source>
        <strain evidence="1 2">DSM 45584</strain>
    </source>
</reference>
<proteinExistence type="predicted"/>
<comment type="caution">
    <text evidence="1">The sequence shown here is derived from an EMBL/GenBank/DDBJ whole genome shotgun (WGS) entry which is preliminary data.</text>
</comment>
<evidence type="ECO:0000313" key="2">
    <source>
        <dbReference type="Proteomes" id="UP000584374"/>
    </source>
</evidence>
<dbReference type="AlphaFoldDB" id="A0A840Q259"/>
<protein>
    <submittedName>
        <fullName evidence="1">Uncharacterized protein</fullName>
    </submittedName>
</protein>
<keyword evidence="2" id="KW-1185">Reference proteome</keyword>
<dbReference type="Proteomes" id="UP000584374">
    <property type="component" value="Unassembled WGS sequence"/>
</dbReference>